<dbReference type="EMBL" id="CP045896">
    <property type="protein sequence ID" value="QQP50150.1"/>
    <property type="molecule type" value="Genomic_DNA"/>
</dbReference>
<sequence length="83" mass="9260">KPAIMDEDEWTDRNFGNSTLGSDVDDGEDTSDDCVSDLDSDSDGNAPRRGGGNNEEECRPLTADEARQLQREWIKKYDPGRHS</sequence>
<evidence type="ECO:0000256" key="1">
    <source>
        <dbReference type="SAM" id="MobiDB-lite"/>
    </source>
</evidence>
<feature type="non-terminal residue" evidence="2">
    <location>
        <position position="83"/>
    </location>
</feature>
<feature type="non-terminal residue" evidence="2">
    <location>
        <position position="1"/>
    </location>
</feature>
<accession>A0A7T8HHV2</accession>
<organism evidence="2 3">
    <name type="scientific">Caligus rogercresseyi</name>
    <name type="common">Sea louse</name>
    <dbReference type="NCBI Taxonomy" id="217165"/>
    <lineage>
        <taxon>Eukaryota</taxon>
        <taxon>Metazoa</taxon>
        <taxon>Ecdysozoa</taxon>
        <taxon>Arthropoda</taxon>
        <taxon>Crustacea</taxon>
        <taxon>Multicrustacea</taxon>
        <taxon>Hexanauplia</taxon>
        <taxon>Copepoda</taxon>
        <taxon>Siphonostomatoida</taxon>
        <taxon>Caligidae</taxon>
        <taxon>Caligus</taxon>
    </lineage>
</organism>
<proteinExistence type="predicted"/>
<feature type="compositionally biased region" description="Acidic residues" evidence="1">
    <location>
        <begin position="1"/>
        <end position="10"/>
    </location>
</feature>
<evidence type="ECO:0000313" key="2">
    <source>
        <dbReference type="EMBL" id="QQP50150.1"/>
    </source>
</evidence>
<evidence type="ECO:0000313" key="3">
    <source>
        <dbReference type="Proteomes" id="UP000595437"/>
    </source>
</evidence>
<protein>
    <submittedName>
        <fullName evidence="2">LOC100168266</fullName>
    </submittedName>
</protein>
<dbReference type="Proteomes" id="UP000595437">
    <property type="component" value="Chromosome 7"/>
</dbReference>
<gene>
    <name evidence="2" type="ORF">FKW44_011054</name>
</gene>
<dbReference type="AlphaFoldDB" id="A0A7T8HHV2"/>
<feature type="compositionally biased region" description="Acidic residues" evidence="1">
    <location>
        <begin position="23"/>
        <end position="42"/>
    </location>
</feature>
<feature type="region of interest" description="Disordered" evidence="1">
    <location>
        <begin position="1"/>
        <end position="65"/>
    </location>
</feature>
<keyword evidence="3" id="KW-1185">Reference proteome</keyword>
<feature type="compositionally biased region" description="Basic and acidic residues" evidence="1">
    <location>
        <begin position="56"/>
        <end position="65"/>
    </location>
</feature>
<reference evidence="3" key="1">
    <citation type="submission" date="2021-01" db="EMBL/GenBank/DDBJ databases">
        <title>Caligus Genome Assembly.</title>
        <authorList>
            <person name="Gallardo-Escarate C."/>
        </authorList>
    </citation>
    <scope>NUCLEOTIDE SEQUENCE [LARGE SCALE GENOMIC DNA]</scope>
</reference>
<name>A0A7T8HHV2_CALRO</name>